<dbReference type="Gene3D" id="1.10.150.20">
    <property type="entry name" value="5' to 3' exonuclease, C-terminal subdomain"/>
    <property type="match status" value="1"/>
</dbReference>
<dbReference type="PANTHER" id="PTHR10133">
    <property type="entry name" value="DNA POLYMERASE I"/>
    <property type="match status" value="1"/>
</dbReference>
<keyword evidence="4" id="KW-0548">Nucleotidyltransferase</keyword>
<dbReference type="GO" id="GO:0003887">
    <property type="term" value="F:DNA-directed DNA polymerase activity"/>
    <property type="evidence" value="ECO:0007669"/>
    <property type="project" value="UniProtKB-KW"/>
</dbReference>
<evidence type="ECO:0000259" key="9">
    <source>
        <dbReference type="SMART" id="SM00474"/>
    </source>
</evidence>
<evidence type="ECO:0000256" key="5">
    <source>
        <dbReference type="ARBA" id="ARBA00022705"/>
    </source>
</evidence>
<feature type="domain" description="3'-5' exonuclease" evidence="9">
    <location>
        <begin position="12"/>
        <end position="194"/>
    </location>
</feature>
<evidence type="ECO:0000256" key="2">
    <source>
        <dbReference type="ARBA" id="ARBA00012417"/>
    </source>
</evidence>
<dbReference type="GO" id="GO:0008408">
    <property type="term" value="F:3'-5' exonuclease activity"/>
    <property type="evidence" value="ECO:0007669"/>
    <property type="project" value="InterPro"/>
</dbReference>
<protein>
    <recommendedName>
        <fullName evidence="2">DNA-directed DNA polymerase</fullName>
        <ecNumber evidence="2">2.7.7.7</ecNumber>
    </recommendedName>
</protein>
<dbReference type="InterPro" id="IPR002562">
    <property type="entry name" value="3'-5'_exonuclease_dom"/>
</dbReference>
<dbReference type="Gene3D" id="3.30.420.10">
    <property type="entry name" value="Ribonuclease H-like superfamily/Ribonuclease H"/>
    <property type="match status" value="1"/>
</dbReference>
<dbReference type="Pfam" id="PF00476">
    <property type="entry name" value="DNA_pol_A"/>
    <property type="match status" value="1"/>
</dbReference>
<dbReference type="EC" id="2.7.7.7" evidence="2"/>
<comment type="similarity">
    <text evidence="1">Belongs to the DNA polymerase type-A family.</text>
</comment>
<dbReference type="SMART" id="SM00474">
    <property type="entry name" value="35EXOc"/>
    <property type="match status" value="1"/>
</dbReference>
<dbReference type="GO" id="GO:0006302">
    <property type="term" value="P:double-strand break repair"/>
    <property type="evidence" value="ECO:0007669"/>
    <property type="project" value="TreeGrafter"/>
</dbReference>
<keyword evidence="7" id="KW-0238">DNA-binding</keyword>
<organism evidence="11">
    <name type="scientific">marine metagenome</name>
    <dbReference type="NCBI Taxonomy" id="408172"/>
    <lineage>
        <taxon>unclassified sequences</taxon>
        <taxon>metagenomes</taxon>
        <taxon>ecological metagenomes</taxon>
    </lineage>
</organism>
<evidence type="ECO:0000256" key="4">
    <source>
        <dbReference type="ARBA" id="ARBA00022695"/>
    </source>
</evidence>
<dbReference type="Gene3D" id="1.20.1060.10">
    <property type="entry name" value="Taq DNA Polymerase, Chain T, domain 4"/>
    <property type="match status" value="1"/>
</dbReference>
<keyword evidence="6" id="KW-0239">DNA-directed DNA polymerase</keyword>
<keyword evidence="5" id="KW-0235">DNA replication</keyword>
<dbReference type="InterPro" id="IPR001098">
    <property type="entry name" value="DNA-dir_DNA_pol_A_palm_dom"/>
</dbReference>
<feature type="non-terminal residue" evidence="11">
    <location>
        <position position="535"/>
    </location>
</feature>
<evidence type="ECO:0000256" key="7">
    <source>
        <dbReference type="ARBA" id="ARBA00023125"/>
    </source>
</evidence>
<dbReference type="PROSITE" id="PS00447">
    <property type="entry name" value="DNA_POLYMERASE_A"/>
    <property type="match status" value="1"/>
</dbReference>
<dbReference type="GO" id="GO:0006261">
    <property type="term" value="P:DNA-templated DNA replication"/>
    <property type="evidence" value="ECO:0007669"/>
    <property type="project" value="InterPro"/>
</dbReference>
<accession>A0A382C9L6</accession>
<dbReference type="SMART" id="SM00482">
    <property type="entry name" value="POLAc"/>
    <property type="match status" value="1"/>
</dbReference>
<name>A0A382C9L6_9ZZZZ</name>
<dbReference type="GO" id="GO:0003677">
    <property type="term" value="F:DNA binding"/>
    <property type="evidence" value="ECO:0007669"/>
    <property type="project" value="UniProtKB-KW"/>
</dbReference>
<evidence type="ECO:0000313" key="11">
    <source>
        <dbReference type="EMBL" id="SVB22067.1"/>
    </source>
</evidence>
<dbReference type="Gene3D" id="3.30.70.370">
    <property type="match status" value="1"/>
</dbReference>
<comment type="catalytic activity">
    <reaction evidence="8">
        <text>DNA(n) + a 2'-deoxyribonucleoside 5'-triphosphate = DNA(n+1) + diphosphate</text>
        <dbReference type="Rhea" id="RHEA:22508"/>
        <dbReference type="Rhea" id="RHEA-COMP:17339"/>
        <dbReference type="Rhea" id="RHEA-COMP:17340"/>
        <dbReference type="ChEBI" id="CHEBI:33019"/>
        <dbReference type="ChEBI" id="CHEBI:61560"/>
        <dbReference type="ChEBI" id="CHEBI:173112"/>
        <dbReference type="EC" id="2.7.7.7"/>
    </reaction>
</comment>
<evidence type="ECO:0000256" key="1">
    <source>
        <dbReference type="ARBA" id="ARBA00007705"/>
    </source>
</evidence>
<dbReference type="EMBL" id="UINC01033188">
    <property type="protein sequence ID" value="SVB22067.1"/>
    <property type="molecule type" value="Genomic_DNA"/>
</dbReference>
<sequence length="535" mass="61276">MSYVKQFDHFCCHYVDREDRTRYVNQLKHSASASEVITVDLETTGLDPLEDIIALIGIGVKDQSKGWNCYLFDQLDHDFSQDLRPLLEAPEPFKLGHNFKFDWSFLWHRMGIDCQPILDTMLAAIISEYATMHERNRWSLGALSSRKLGLEMDKEEEVRTSFKGGPYSDRQLHYAASDLVQTGELWNSYAPSLNGHFDIVKLECDIIPLVASAELAGMKIDRSRLDSLKKEAQKTKTSLEEQLPWMGSSLNSALKPIPEAERLNPNSPKQIKEFFTEHFGIGLKDTSEKTLKQIEADGARALADLILKCKVNKKLIGTYLKKLDPDSLREDGRIRGRFFSMGARTGRFSVQGILQTIPRQQEIRELFVPEIGNCYVIADYSQIELRVSAELSGDETMQDAFVRGQDLHKLTAANAFGVSEEEVTKDQRTAAKAINFGLIYGMSPKGLVSYMKSYGIEITVAEARSFHQAFFDLYRSFKPYHNRLWVRADKEFREQEQVILETRSGRKRRLTEDEMRYKSNKDASETWPKKTIVYN</sequence>
<gene>
    <name evidence="11" type="ORF">METZ01_LOCUS174921</name>
</gene>
<dbReference type="InterPro" id="IPR036397">
    <property type="entry name" value="RNaseH_sf"/>
</dbReference>
<evidence type="ECO:0000256" key="3">
    <source>
        <dbReference type="ARBA" id="ARBA00022679"/>
    </source>
</evidence>
<dbReference type="InterPro" id="IPR043502">
    <property type="entry name" value="DNA/RNA_pol_sf"/>
</dbReference>
<dbReference type="Pfam" id="PF01612">
    <property type="entry name" value="DNA_pol_A_exo1"/>
    <property type="match status" value="1"/>
</dbReference>
<dbReference type="SUPFAM" id="SSF53098">
    <property type="entry name" value="Ribonuclease H-like"/>
    <property type="match status" value="1"/>
</dbReference>
<dbReference type="SUPFAM" id="SSF56672">
    <property type="entry name" value="DNA/RNA polymerases"/>
    <property type="match status" value="1"/>
</dbReference>
<evidence type="ECO:0000256" key="6">
    <source>
        <dbReference type="ARBA" id="ARBA00022932"/>
    </source>
</evidence>
<proteinExistence type="inferred from homology"/>
<feature type="domain" description="DNA-directed DNA polymerase family A palm" evidence="10">
    <location>
        <begin position="360"/>
        <end position="523"/>
    </location>
</feature>
<keyword evidence="3" id="KW-0808">Transferase</keyword>
<evidence type="ECO:0000256" key="8">
    <source>
        <dbReference type="ARBA" id="ARBA00049244"/>
    </source>
</evidence>
<dbReference type="InterPro" id="IPR019760">
    <property type="entry name" value="DNA-dir_DNA_pol_A_CS"/>
</dbReference>
<dbReference type="InterPro" id="IPR002298">
    <property type="entry name" value="DNA_polymerase_A"/>
</dbReference>
<reference evidence="11" key="1">
    <citation type="submission" date="2018-05" db="EMBL/GenBank/DDBJ databases">
        <authorList>
            <person name="Lanie J.A."/>
            <person name="Ng W.-L."/>
            <person name="Kazmierczak K.M."/>
            <person name="Andrzejewski T.M."/>
            <person name="Davidsen T.M."/>
            <person name="Wayne K.J."/>
            <person name="Tettelin H."/>
            <person name="Glass J.I."/>
            <person name="Rusch D."/>
            <person name="Podicherti R."/>
            <person name="Tsui H.-C.T."/>
            <person name="Winkler M.E."/>
        </authorList>
    </citation>
    <scope>NUCLEOTIDE SEQUENCE</scope>
</reference>
<evidence type="ECO:0000259" key="10">
    <source>
        <dbReference type="SMART" id="SM00482"/>
    </source>
</evidence>
<dbReference type="PANTHER" id="PTHR10133:SF27">
    <property type="entry name" value="DNA POLYMERASE NU"/>
    <property type="match status" value="1"/>
</dbReference>
<dbReference type="AlphaFoldDB" id="A0A382C9L6"/>
<dbReference type="InterPro" id="IPR012337">
    <property type="entry name" value="RNaseH-like_sf"/>
</dbReference>